<keyword evidence="1" id="KW-0596">Phosphopantetheine</keyword>
<dbReference type="SUPFAM" id="SSF53901">
    <property type="entry name" value="Thiolase-like"/>
    <property type="match status" value="1"/>
</dbReference>
<dbReference type="Pfam" id="PF00109">
    <property type="entry name" value="ketoacyl-synt"/>
    <property type="match status" value="1"/>
</dbReference>
<protein>
    <recommendedName>
        <fullName evidence="3">Beta-ketoacyl synthase-like N-terminal domain-containing protein</fullName>
    </recommendedName>
</protein>
<proteinExistence type="predicted"/>
<evidence type="ECO:0000313" key="4">
    <source>
        <dbReference type="EMBL" id="RYO89822.1"/>
    </source>
</evidence>
<dbReference type="InterPro" id="IPR014030">
    <property type="entry name" value="Ketoacyl_synth_N"/>
</dbReference>
<evidence type="ECO:0000259" key="3">
    <source>
        <dbReference type="Pfam" id="PF00109"/>
    </source>
</evidence>
<dbReference type="InterPro" id="IPR050091">
    <property type="entry name" value="PKS_NRPS_Biosynth_Enz"/>
</dbReference>
<keyword evidence="5" id="KW-1185">Reference proteome</keyword>
<name>A0ABY0HBT5_9PEZI</name>
<dbReference type="Proteomes" id="UP000294003">
    <property type="component" value="Unassembled WGS sequence"/>
</dbReference>
<evidence type="ECO:0000313" key="5">
    <source>
        <dbReference type="Proteomes" id="UP000294003"/>
    </source>
</evidence>
<dbReference type="InterPro" id="IPR016039">
    <property type="entry name" value="Thiolase-like"/>
</dbReference>
<feature type="domain" description="Beta-ketoacyl synthase-like N-terminal" evidence="3">
    <location>
        <begin position="8"/>
        <end position="81"/>
    </location>
</feature>
<dbReference type="EMBL" id="QJNS01000066">
    <property type="protein sequence ID" value="RYO89822.1"/>
    <property type="molecule type" value="Genomic_DNA"/>
</dbReference>
<sequence length="126" mass="13756">MLEVFKDCGHFIKAEVSSFDAPFFTMSSTEAKAIESQQRLLPEISYHLLVSAGISLSAVRGSVMSLYVGNLVAEYTPAIDHDSELNAKFRGPLNSGVCFLGKYGATRSWDTNYGNKSEIRAQIGTP</sequence>
<gene>
    <name evidence="4" type="ORF">DL762_003006</name>
</gene>
<accession>A0ABY0HBT5</accession>
<evidence type="ECO:0000256" key="1">
    <source>
        <dbReference type="ARBA" id="ARBA00022450"/>
    </source>
</evidence>
<dbReference type="PANTHER" id="PTHR43775:SF29">
    <property type="entry name" value="ASPERFURANONE POLYKETIDE SYNTHASE AFOG-RELATED"/>
    <property type="match status" value="1"/>
</dbReference>
<keyword evidence="2" id="KW-0597">Phosphoprotein</keyword>
<dbReference type="PANTHER" id="PTHR43775">
    <property type="entry name" value="FATTY ACID SYNTHASE"/>
    <property type="match status" value="1"/>
</dbReference>
<reference evidence="4 5" key="1">
    <citation type="submission" date="2018-06" db="EMBL/GenBank/DDBJ databases">
        <title>Complete Genomes of Monosporascus.</title>
        <authorList>
            <person name="Robinson A.J."/>
            <person name="Natvig D.O."/>
        </authorList>
    </citation>
    <scope>NUCLEOTIDE SEQUENCE [LARGE SCALE GENOMIC DNA]</scope>
    <source>
        <strain evidence="4 5">CBS 609.92</strain>
    </source>
</reference>
<dbReference type="Gene3D" id="3.40.47.10">
    <property type="match status" value="1"/>
</dbReference>
<organism evidence="4 5">
    <name type="scientific">Monosporascus cannonballus</name>
    <dbReference type="NCBI Taxonomy" id="155416"/>
    <lineage>
        <taxon>Eukaryota</taxon>
        <taxon>Fungi</taxon>
        <taxon>Dikarya</taxon>
        <taxon>Ascomycota</taxon>
        <taxon>Pezizomycotina</taxon>
        <taxon>Sordariomycetes</taxon>
        <taxon>Xylariomycetidae</taxon>
        <taxon>Xylariales</taxon>
        <taxon>Xylariales incertae sedis</taxon>
        <taxon>Monosporascus</taxon>
    </lineage>
</organism>
<evidence type="ECO:0000256" key="2">
    <source>
        <dbReference type="ARBA" id="ARBA00022553"/>
    </source>
</evidence>
<comment type="caution">
    <text evidence="4">The sequence shown here is derived from an EMBL/GenBank/DDBJ whole genome shotgun (WGS) entry which is preliminary data.</text>
</comment>